<dbReference type="SMART" id="SM00354">
    <property type="entry name" value="HTH_LACI"/>
    <property type="match status" value="1"/>
</dbReference>
<dbReference type="EMBL" id="JAGSOH010000069">
    <property type="protein sequence ID" value="MBR7828902.1"/>
    <property type="molecule type" value="Genomic_DNA"/>
</dbReference>
<evidence type="ECO:0000259" key="4">
    <source>
        <dbReference type="PROSITE" id="PS50932"/>
    </source>
</evidence>
<dbReference type="PANTHER" id="PTHR30146:SF109">
    <property type="entry name" value="HTH-TYPE TRANSCRIPTIONAL REGULATOR GALS"/>
    <property type="match status" value="1"/>
</dbReference>
<dbReference type="InterPro" id="IPR010982">
    <property type="entry name" value="Lambda_DNA-bd_dom_sf"/>
</dbReference>
<organism evidence="5 6">
    <name type="scientific">Actinospica acidithermotolerans</name>
    <dbReference type="NCBI Taxonomy" id="2828514"/>
    <lineage>
        <taxon>Bacteria</taxon>
        <taxon>Bacillati</taxon>
        <taxon>Actinomycetota</taxon>
        <taxon>Actinomycetes</taxon>
        <taxon>Catenulisporales</taxon>
        <taxon>Actinospicaceae</taxon>
        <taxon>Actinospica</taxon>
    </lineage>
</organism>
<accession>A0A941ECR6</accession>
<dbReference type="InterPro" id="IPR000843">
    <property type="entry name" value="HTH_LacI"/>
</dbReference>
<dbReference type="RefSeq" id="WP_212520037.1">
    <property type="nucleotide sequence ID" value="NZ_JAGSOH010000069.1"/>
</dbReference>
<keyword evidence="1" id="KW-0805">Transcription regulation</keyword>
<evidence type="ECO:0000313" key="5">
    <source>
        <dbReference type="EMBL" id="MBR7828902.1"/>
    </source>
</evidence>
<sequence length="345" mass="36957">MAGIKDLARECGVSVATVSRALNGHPEVSVETRRQVQQAAERLGYRPSQSARALVRGRSDAVGLLWDSGYETAGRKHPFLLSLLVGLKQALSDVGRHLILLNVDVDRQGPRAYLDTARQFQVDGVIVMGVDDHRPALRELFESSLPCVAIDHDIAGPRACCVTSDNRAGAVEAVRHLHDLGHRRIATITGPVDLMPAVQRLRGFQQAVGELGLDLPDEYVQNGDFFMDSGYACGRRLAGLPKSRRPTAVFVAGDEMALGAMHAFADAGLDVPEDIAVVGFDDIEAASLVRPALTTVAQDSLALGTAAVSALLDFVDDRFGDRPAPESPILTPTRLVIRQSCGGGR</sequence>
<keyword evidence="2 5" id="KW-0238">DNA-binding</keyword>
<comment type="caution">
    <text evidence="5">The sequence shown here is derived from an EMBL/GenBank/DDBJ whole genome shotgun (WGS) entry which is preliminary data.</text>
</comment>
<dbReference type="CDD" id="cd01392">
    <property type="entry name" value="HTH_LacI"/>
    <property type="match status" value="1"/>
</dbReference>
<evidence type="ECO:0000256" key="3">
    <source>
        <dbReference type="ARBA" id="ARBA00023163"/>
    </source>
</evidence>
<proteinExistence type="predicted"/>
<name>A0A941ECR6_9ACTN</name>
<dbReference type="CDD" id="cd06267">
    <property type="entry name" value="PBP1_LacI_sugar_binding-like"/>
    <property type="match status" value="1"/>
</dbReference>
<dbReference type="InterPro" id="IPR028082">
    <property type="entry name" value="Peripla_BP_I"/>
</dbReference>
<dbReference type="Pfam" id="PF00356">
    <property type="entry name" value="LacI"/>
    <property type="match status" value="1"/>
</dbReference>
<dbReference type="Gene3D" id="3.40.50.2300">
    <property type="match status" value="2"/>
</dbReference>
<gene>
    <name evidence="5" type="ORF">KDK95_21510</name>
</gene>
<dbReference type="InterPro" id="IPR046335">
    <property type="entry name" value="LacI/GalR-like_sensor"/>
</dbReference>
<evidence type="ECO:0000256" key="1">
    <source>
        <dbReference type="ARBA" id="ARBA00023015"/>
    </source>
</evidence>
<keyword evidence="6" id="KW-1185">Reference proteome</keyword>
<dbReference type="PANTHER" id="PTHR30146">
    <property type="entry name" value="LACI-RELATED TRANSCRIPTIONAL REPRESSOR"/>
    <property type="match status" value="1"/>
</dbReference>
<dbReference type="Gene3D" id="1.10.260.40">
    <property type="entry name" value="lambda repressor-like DNA-binding domains"/>
    <property type="match status" value="1"/>
</dbReference>
<dbReference type="SUPFAM" id="SSF47413">
    <property type="entry name" value="lambda repressor-like DNA-binding domains"/>
    <property type="match status" value="1"/>
</dbReference>
<dbReference type="AlphaFoldDB" id="A0A941ECR6"/>
<dbReference type="GO" id="GO:0003700">
    <property type="term" value="F:DNA-binding transcription factor activity"/>
    <property type="evidence" value="ECO:0007669"/>
    <property type="project" value="TreeGrafter"/>
</dbReference>
<protein>
    <submittedName>
        <fullName evidence="5">LacI family DNA-binding transcriptional regulator</fullName>
    </submittedName>
</protein>
<dbReference type="PROSITE" id="PS50932">
    <property type="entry name" value="HTH_LACI_2"/>
    <property type="match status" value="1"/>
</dbReference>
<reference evidence="5" key="1">
    <citation type="submission" date="2021-04" db="EMBL/GenBank/DDBJ databases">
        <title>Genome based classification of Actinospica acidithermotolerans sp. nov., an actinobacterium isolated from an Indonesian hot spring.</title>
        <authorList>
            <person name="Kusuma A.B."/>
            <person name="Putra K.E."/>
            <person name="Nafisah S."/>
            <person name="Loh J."/>
            <person name="Nouioui I."/>
            <person name="Goodfellow M."/>
        </authorList>
    </citation>
    <scope>NUCLEOTIDE SEQUENCE</scope>
    <source>
        <strain evidence="5">MGRD01-02</strain>
    </source>
</reference>
<feature type="domain" description="HTH lacI-type" evidence="4">
    <location>
        <begin position="2"/>
        <end position="56"/>
    </location>
</feature>
<dbReference type="GO" id="GO:0000976">
    <property type="term" value="F:transcription cis-regulatory region binding"/>
    <property type="evidence" value="ECO:0007669"/>
    <property type="project" value="TreeGrafter"/>
</dbReference>
<keyword evidence="3" id="KW-0804">Transcription</keyword>
<dbReference type="Pfam" id="PF13377">
    <property type="entry name" value="Peripla_BP_3"/>
    <property type="match status" value="1"/>
</dbReference>
<dbReference type="SUPFAM" id="SSF53822">
    <property type="entry name" value="Periplasmic binding protein-like I"/>
    <property type="match status" value="1"/>
</dbReference>
<evidence type="ECO:0000313" key="6">
    <source>
        <dbReference type="Proteomes" id="UP000676325"/>
    </source>
</evidence>
<dbReference type="Proteomes" id="UP000676325">
    <property type="component" value="Unassembled WGS sequence"/>
</dbReference>
<evidence type="ECO:0000256" key="2">
    <source>
        <dbReference type="ARBA" id="ARBA00023125"/>
    </source>
</evidence>